<proteinExistence type="predicted"/>
<organism evidence="1 2">
    <name type="scientific">Papaver somniferum</name>
    <name type="common">Opium poppy</name>
    <dbReference type="NCBI Taxonomy" id="3469"/>
    <lineage>
        <taxon>Eukaryota</taxon>
        <taxon>Viridiplantae</taxon>
        <taxon>Streptophyta</taxon>
        <taxon>Embryophyta</taxon>
        <taxon>Tracheophyta</taxon>
        <taxon>Spermatophyta</taxon>
        <taxon>Magnoliopsida</taxon>
        <taxon>Ranunculales</taxon>
        <taxon>Papaveraceae</taxon>
        <taxon>Papaveroideae</taxon>
        <taxon>Papaver</taxon>
    </lineage>
</organism>
<dbReference type="Proteomes" id="UP000316621">
    <property type="component" value="Chromosome 7"/>
</dbReference>
<name>A0A4Y7KG45_PAPSO</name>
<evidence type="ECO:0000313" key="1">
    <source>
        <dbReference type="EMBL" id="RZC70929.1"/>
    </source>
</evidence>
<dbReference type="EMBL" id="CM010721">
    <property type="protein sequence ID" value="RZC70929.1"/>
    <property type="molecule type" value="Genomic_DNA"/>
</dbReference>
<gene>
    <name evidence="1" type="ORF">C5167_034101</name>
</gene>
<keyword evidence="2" id="KW-1185">Reference proteome</keyword>
<reference evidence="1 2" key="1">
    <citation type="journal article" date="2018" name="Science">
        <title>The opium poppy genome and morphinan production.</title>
        <authorList>
            <person name="Guo L."/>
            <person name="Winzer T."/>
            <person name="Yang X."/>
            <person name="Li Y."/>
            <person name="Ning Z."/>
            <person name="He Z."/>
            <person name="Teodor R."/>
            <person name="Lu Y."/>
            <person name="Bowser T.A."/>
            <person name="Graham I.A."/>
            <person name="Ye K."/>
        </authorList>
    </citation>
    <scope>NUCLEOTIDE SEQUENCE [LARGE SCALE GENOMIC DNA]</scope>
    <source>
        <strain evidence="2">cv. HN1</strain>
        <tissue evidence="1">Leaves</tissue>
    </source>
</reference>
<evidence type="ECO:0000313" key="2">
    <source>
        <dbReference type="Proteomes" id="UP000316621"/>
    </source>
</evidence>
<protein>
    <submittedName>
        <fullName evidence="1">Uncharacterized protein</fullName>
    </submittedName>
</protein>
<dbReference type="AlphaFoldDB" id="A0A4Y7KG45"/>
<accession>A0A4Y7KG45</accession>
<sequence>MKTEFAGDGGKGQPDDYILQSSGYRVQLVVTQTN</sequence>
<dbReference type="Gramene" id="RZC70929">
    <property type="protein sequence ID" value="RZC70929"/>
    <property type="gene ID" value="C5167_034101"/>
</dbReference>